<dbReference type="RefSeq" id="WP_094763297.1">
    <property type="nucleotide sequence ID" value="NZ_FUKQ01000002.1"/>
</dbReference>
<dbReference type="STRING" id="1255658.FM114_00775"/>
<gene>
    <name evidence="1" type="ORF">FM114_00775</name>
</gene>
<name>A0A1R4IAU4_9ACTN</name>
<proteinExistence type="predicted"/>
<evidence type="ECO:0000313" key="1">
    <source>
        <dbReference type="EMBL" id="SJN16846.1"/>
    </source>
</evidence>
<dbReference type="AlphaFoldDB" id="A0A1R4IAU4"/>
<keyword evidence="2" id="KW-1185">Reference proteome</keyword>
<organism evidence="1 2">
    <name type="scientific">Luteococcus japonicus LSP_Lj1</name>
    <dbReference type="NCBI Taxonomy" id="1255658"/>
    <lineage>
        <taxon>Bacteria</taxon>
        <taxon>Bacillati</taxon>
        <taxon>Actinomycetota</taxon>
        <taxon>Actinomycetes</taxon>
        <taxon>Propionibacteriales</taxon>
        <taxon>Propionibacteriaceae</taxon>
        <taxon>Luteococcus</taxon>
    </lineage>
</organism>
<dbReference type="Proteomes" id="UP000188342">
    <property type="component" value="Unassembled WGS sequence"/>
</dbReference>
<reference evidence="1 2" key="1">
    <citation type="submission" date="2017-02" db="EMBL/GenBank/DDBJ databases">
        <authorList>
            <person name="Peterson S.W."/>
        </authorList>
    </citation>
    <scope>NUCLEOTIDE SEQUENCE [LARGE SCALE GENOMIC DNA]</scope>
    <source>
        <strain evidence="1 2">LSP_Lj1</strain>
    </source>
</reference>
<sequence>MTEPAKATQRAGAGHRQPTHGRIVAELSFGFWRFLLSRRYLTTLWIPALQNAFPNTDLDANSLQRSIENDDQQLHFLRNRAAHPEPLLRRDLHDDLDRARRVMTCISPVARNWLDERQLVSDVVAERP</sequence>
<accession>A0A1R4IAU4</accession>
<dbReference type="EMBL" id="FUKQ01000002">
    <property type="protein sequence ID" value="SJN16846.1"/>
    <property type="molecule type" value="Genomic_DNA"/>
</dbReference>
<protein>
    <submittedName>
        <fullName evidence="1">DUF1526 domain-containing protein</fullName>
    </submittedName>
</protein>
<dbReference type="OrthoDB" id="3418622at2"/>
<evidence type="ECO:0000313" key="2">
    <source>
        <dbReference type="Proteomes" id="UP000188342"/>
    </source>
</evidence>